<dbReference type="Pfam" id="PF07734">
    <property type="entry name" value="FBA_1"/>
    <property type="match status" value="1"/>
</dbReference>
<name>A0A8S9GC63_BRACR</name>
<sequence>MSLKGDAYWLDSGIGNPSILRFDFTKEKFERLPLPSKSREHNEVVVLSTVREEKLALLCKYSGTLKMKIWVTNTKIDDTKDLSWSELLVVDLDCLMINGMPEVKSFLVDKENKKVMCCDTDHHDERRTIIYIVGEDTLEIVYREVPKRSHNHVFLHVSSVIFPVWFKCKVIS</sequence>
<dbReference type="InterPro" id="IPR006527">
    <property type="entry name" value="F-box-assoc_dom_typ1"/>
</dbReference>
<dbReference type="OrthoDB" id="1113423at2759"/>
<dbReference type="Proteomes" id="UP000712281">
    <property type="component" value="Unassembled WGS sequence"/>
</dbReference>
<evidence type="ECO:0000313" key="2">
    <source>
        <dbReference type="EMBL" id="KAF2540862.1"/>
    </source>
</evidence>
<dbReference type="EMBL" id="QGKW02002005">
    <property type="protein sequence ID" value="KAF2540862.1"/>
    <property type="molecule type" value="Genomic_DNA"/>
</dbReference>
<feature type="domain" description="F-box associated beta-propeller type 1" evidence="1">
    <location>
        <begin position="1"/>
        <end position="160"/>
    </location>
</feature>
<organism evidence="2 3">
    <name type="scientific">Brassica cretica</name>
    <name type="common">Mustard</name>
    <dbReference type="NCBI Taxonomy" id="69181"/>
    <lineage>
        <taxon>Eukaryota</taxon>
        <taxon>Viridiplantae</taxon>
        <taxon>Streptophyta</taxon>
        <taxon>Embryophyta</taxon>
        <taxon>Tracheophyta</taxon>
        <taxon>Spermatophyta</taxon>
        <taxon>Magnoliopsida</taxon>
        <taxon>eudicotyledons</taxon>
        <taxon>Gunneridae</taxon>
        <taxon>Pentapetalae</taxon>
        <taxon>rosids</taxon>
        <taxon>malvids</taxon>
        <taxon>Brassicales</taxon>
        <taxon>Brassicaceae</taxon>
        <taxon>Brassiceae</taxon>
        <taxon>Brassica</taxon>
    </lineage>
</organism>
<proteinExistence type="predicted"/>
<dbReference type="NCBIfam" id="TIGR01640">
    <property type="entry name" value="F_box_assoc_1"/>
    <property type="match status" value="1"/>
</dbReference>
<comment type="caution">
    <text evidence="2">The sequence shown here is derived from an EMBL/GenBank/DDBJ whole genome shotgun (WGS) entry which is preliminary data.</text>
</comment>
<dbReference type="InterPro" id="IPR017451">
    <property type="entry name" value="F-box-assoc_interact_dom"/>
</dbReference>
<dbReference type="AlphaFoldDB" id="A0A8S9GC63"/>
<protein>
    <recommendedName>
        <fullName evidence="1">F-box associated beta-propeller type 1 domain-containing protein</fullName>
    </recommendedName>
</protein>
<evidence type="ECO:0000313" key="3">
    <source>
        <dbReference type="Proteomes" id="UP000712281"/>
    </source>
</evidence>
<evidence type="ECO:0000259" key="1">
    <source>
        <dbReference type="Pfam" id="PF07734"/>
    </source>
</evidence>
<reference evidence="2" key="1">
    <citation type="submission" date="2019-12" db="EMBL/GenBank/DDBJ databases">
        <title>Genome sequencing and annotation of Brassica cretica.</title>
        <authorList>
            <person name="Studholme D.J."/>
            <person name="Sarris P.F."/>
        </authorList>
    </citation>
    <scope>NUCLEOTIDE SEQUENCE</scope>
    <source>
        <strain evidence="2">PFS-001/15</strain>
        <tissue evidence="2">Leaf</tissue>
    </source>
</reference>
<gene>
    <name evidence="2" type="ORF">F2Q68_00032433</name>
</gene>
<accession>A0A8S9GC63</accession>